<sequence>MIRAVEQEAVTKGALLHRFPCGISDTVPAASAHSTSAFARNKEQQPGVVVFTQHQPPARLQGLVIADKPQGRFINAGAQMATSELESLKIHGNVTHFLKKQEALKGNLLQVISKKQEEAASFCGKCHGVAINHKTCASLLSRSFVSGSQAAGAGGAPAPISTWSCLMCFRALARREVGAALGPSRAFTLSTARASGLGVCKREGSGLSLNVPAVGRPWTDEQGCLVLVAEQHLLTTHMHQQPSISPQEDLQARQRCPPPIFNLEGLESVSGTQRYRFSTWQAPRGYKQAGCCYPKCKLENYWIHRWEIRHSCPKAQPKPAKREKRYRGRASSWAARAGAGAPNGLWQKVKTQSFNIAKAAAPRTSASISQWHFPASGAISKQIAFLELLEGHPSTSAPLLRPQFYSESGQNLRPCRFPPFTTELLCSCCRYHELGYCRGRPPPEGNHV</sequence>
<dbReference type="Proteomes" id="UP000296049">
    <property type="component" value="Unassembled WGS sequence"/>
</dbReference>
<dbReference type="AlphaFoldDB" id="R0KWI3"/>
<keyword evidence="2" id="KW-1185">Reference proteome</keyword>
<evidence type="ECO:0000313" key="2">
    <source>
        <dbReference type="Proteomes" id="UP000296049"/>
    </source>
</evidence>
<evidence type="ECO:0000313" key="1">
    <source>
        <dbReference type="EMBL" id="EOA97663.1"/>
    </source>
</evidence>
<dbReference type="EMBL" id="KB743635">
    <property type="protein sequence ID" value="EOA97663.1"/>
    <property type="molecule type" value="Genomic_DNA"/>
</dbReference>
<name>R0KWI3_ANAPL</name>
<proteinExistence type="predicted"/>
<organism evidence="1 2">
    <name type="scientific">Anas platyrhynchos</name>
    <name type="common">Mallard</name>
    <name type="synonym">Anas boschas</name>
    <dbReference type="NCBI Taxonomy" id="8839"/>
    <lineage>
        <taxon>Eukaryota</taxon>
        <taxon>Metazoa</taxon>
        <taxon>Chordata</taxon>
        <taxon>Craniata</taxon>
        <taxon>Vertebrata</taxon>
        <taxon>Euteleostomi</taxon>
        <taxon>Archelosauria</taxon>
        <taxon>Archosauria</taxon>
        <taxon>Dinosauria</taxon>
        <taxon>Saurischia</taxon>
        <taxon>Theropoda</taxon>
        <taxon>Coelurosauria</taxon>
        <taxon>Aves</taxon>
        <taxon>Neognathae</taxon>
        <taxon>Galloanserae</taxon>
        <taxon>Anseriformes</taxon>
        <taxon>Anatidae</taxon>
        <taxon>Anatinae</taxon>
        <taxon>Anas</taxon>
    </lineage>
</organism>
<accession>R0KWI3</accession>
<reference evidence="2" key="1">
    <citation type="journal article" date="2013" name="Nat. Genet.">
        <title>The duck genome and transcriptome provide insight into an avian influenza virus reservoir species.</title>
        <authorList>
            <person name="Huang Y."/>
            <person name="Li Y."/>
            <person name="Burt D.W."/>
            <person name="Chen H."/>
            <person name="Zhang Y."/>
            <person name="Qian W."/>
            <person name="Kim H."/>
            <person name="Gan S."/>
            <person name="Zhao Y."/>
            <person name="Li J."/>
            <person name="Yi K."/>
            <person name="Feng H."/>
            <person name="Zhu P."/>
            <person name="Li B."/>
            <person name="Liu Q."/>
            <person name="Fairley S."/>
            <person name="Magor K.E."/>
            <person name="Du Z."/>
            <person name="Hu X."/>
            <person name="Goodman L."/>
            <person name="Tafer H."/>
            <person name="Vignal A."/>
            <person name="Lee T."/>
            <person name="Kim K.W."/>
            <person name="Sheng Z."/>
            <person name="An Y."/>
            <person name="Searle S."/>
            <person name="Herrero J."/>
            <person name="Groenen M.A."/>
            <person name="Crooijmans R.P."/>
            <person name="Faraut T."/>
            <person name="Cai Q."/>
            <person name="Webster R.G."/>
            <person name="Aldridge J.R."/>
            <person name="Warren W.C."/>
            <person name="Bartschat S."/>
            <person name="Kehr S."/>
            <person name="Marz M."/>
            <person name="Stadler P.F."/>
            <person name="Smith J."/>
            <person name="Kraus R.H."/>
            <person name="Zhao Y."/>
            <person name="Ren L."/>
            <person name="Fei J."/>
            <person name="Morisson M."/>
            <person name="Kaiser P."/>
            <person name="Griffin D.K."/>
            <person name="Rao M."/>
            <person name="Pitel F."/>
            <person name="Wang J."/>
            <person name="Li N."/>
        </authorList>
    </citation>
    <scope>NUCLEOTIDE SEQUENCE [LARGE SCALE GENOMIC DNA]</scope>
</reference>
<gene>
    <name evidence="1" type="ORF">Anapl_16273</name>
</gene>
<protein>
    <submittedName>
        <fullName evidence="1">Uncharacterized protein</fullName>
    </submittedName>
</protein>